<protein>
    <recommendedName>
        <fullName evidence="7">Xylanolytic transcriptional activator regulatory domain-containing protein</fullName>
    </recommendedName>
</protein>
<dbReference type="CDD" id="cd12148">
    <property type="entry name" value="fungal_TF_MHR"/>
    <property type="match status" value="1"/>
</dbReference>
<organism evidence="8 9">
    <name type="scientific">Thyridium curvatum</name>
    <dbReference type="NCBI Taxonomy" id="1093900"/>
    <lineage>
        <taxon>Eukaryota</taxon>
        <taxon>Fungi</taxon>
        <taxon>Dikarya</taxon>
        <taxon>Ascomycota</taxon>
        <taxon>Pezizomycotina</taxon>
        <taxon>Sordariomycetes</taxon>
        <taxon>Sordariomycetidae</taxon>
        <taxon>Thyridiales</taxon>
        <taxon>Thyridiaceae</taxon>
        <taxon>Thyridium</taxon>
    </lineage>
</organism>
<keyword evidence="5" id="KW-0539">Nucleus</keyword>
<comment type="subcellular location">
    <subcellularLocation>
        <location evidence="1">Nucleus</location>
    </subcellularLocation>
</comment>
<dbReference type="GO" id="GO:0000976">
    <property type="term" value="F:transcription cis-regulatory region binding"/>
    <property type="evidence" value="ECO:0007669"/>
    <property type="project" value="TreeGrafter"/>
</dbReference>
<keyword evidence="4" id="KW-0804">Transcription</keyword>
<dbReference type="GO" id="GO:0005634">
    <property type="term" value="C:nucleus"/>
    <property type="evidence" value="ECO:0007669"/>
    <property type="project" value="UniProtKB-SubCell"/>
</dbReference>
<reference evidence="8 9" key="1">
    <citation type="submission" date="2019-06" db="EMBL/GenBank/DDBJ databases">
        <title>Draft genome sequence of the filamentous fungus Phialemoniopsis curvata isolated from diesel fuel.</title>
        <authorList>
            <person name="Varaljay V.A."/>
            <person name="Lyon W.J."/>
            <person name="Crouch A.L."/>
            <person name="Drake C.E."/>
            <person name="Hollomon J.M."/>
            <person name="Nadeau L.J."/>
            <person name="Nunn H.S."/>
            <person name="Stevenson B.S."/>
            <person name="Bojanowski C.L."/>
            <person name="Crookes-Goodson W.J."/>
        </authorList>
    </citation>
    <scope>NUCLEOTIDE SEQUENCE [LARGE SCALE GENOMIC DNA]</scope>
    <source>
        <strain evidence="8 9">D216</strain>
    </source>
</reference>
<dbReference type="RefSeq" id="XP_030997509.1">
    <property type="nucleotide sequence ID" value="XM_031135378.1"/>
</dbReference>
<dbReference type="InterPro" id="IPR051089">
    <property type="entry name" value="prtT"/>
</dbReference>
<dbReference type="AlphaFoldDB" id="A0A507BGG7"/>
<evidence type="ECO:0000259" key="7">
    <source>
        <dbReference type="SMART" id="SM00906"/>
    </source>
</evidence>
<dbReference type="GeneID" id="41967579"/>
<gene>
    <name evidence="8" type="ORF">E0L32_000132</name>
</gene>
<evidence type="ECO:0000313" key="9">
    <source>
        <dbReference type="Proteomes" id="UP000319257"/>
    </source>
</evidence>
<dbReference type="GO" id="GO:0008270">
    <property type="term" value="F:zinc ion binding"/>
    <property type="evidence" value="ECO:0007669"/>
    <property type="project" value="InterPro"/>
</dbReference>
<proteinExistence type="predicted"/>
<keyword evidence="3" id="KW-0238">DNA-binding</keyword>
<evidence type="ECO:0000256" key="2">
    <source>
        <dbReference type="ARBA" id="ARBA00023015"/>
    </source>
</evidence>
<dbReference type="InParanoid" id="A0A507BGG7"/>
<evidence type="ECO:0000313" key="8">
    <source>
        <dbReference type="EMBL" id="TPX15798.1"/>
    </source>
</evidence>
<dbReference type="PANTHER" id="PTHR31845:SF17">
    <property type="entry name" value="ZN(II)2CYS6 TRANSCRIPTION FACTOR (EUROFUNG)"/>
    <property type="match status" value="1"/>
</dbReference>
<evidence type="ECO:0000256" key="6">
    <source>
        <dbReference type="SAM" id="MobiDB-lite"/>
    </source>
</evidence>
<dbReference type="SMART" id="SM00906">
    <property type="entry name" value="Fungal_trans"/>
    <property type="match status" value="1"/>
</dbReference>
<dbReference type="GO" id="GO:0006351">
    <property type="term" value="P:DNA-templated transcription"/>
    <property type="evidence" value="ECO:0007669"/>
    <property type="project" value="InterPro"/>
</dbReference>
<accession>A0A507BGG7</accession>
<name>A0A507BGG7_9PEZI</name>
<dbReference type="GO" id="GO:0000981">
    <property type="term" value="F:DNA-binding transcription factor activity, RNA polymerase II-specific"/>
    <property type="evidence" value="ECO:0007669"/>
    <property type="project" value="TreeGrafter"/>
</dbReference>
<dbReference type="Proteomes" id="UP000319257">
    <property type="component" value="Unassembled WGS sequence"/>
</dbReference>
<comment type="caution">
    <text evidence="8">The sequence shown here is derived from an EMBL/GenBank/DDBJ whole genome shotgun (WGS) entry which is preliminary data.</text>
</comment>
<evidence type="ECO:0000256" key="1">
    <source>
        <dbReference type="ARBA" id="ARBA00004123"/>
    </source>
</evidence>
<dbReference type="EMBL" id="SKBQ01000001">
    <property type="protein sequence ID" value="TPX15798.1"/>
    <property type="molecule type" value="Genomic_DNA"/>
</dbReference>
<evidence type="ECO:0000256" key="4">
    <source>
        <dbReference type="ARBA" id="ARBA00023163"/>
    </source>
</evidence>
<feature type="domain" description="Xylanolytic transcriptional activator regulatory" evidence="7">
    <location>
        <begin position="206"/>
        <end position="278"/>
    </location>
</feature>
<keyword evidence="2" id="KW-0805">Transcription regulation</keyword>
<evidence type="ECO:0000256" key="3">
    <source>
        <dbReference type="ARBA" id="ARBA00023125"/>
    </source>
</evidence>
<evidence type="ECO:0000256" key="5">
    <source>
        <dbReference type="ARBA" id="ARBA00023242"/>
    </source>
</evidence>
<dbReference type="PANTHER" id="PTHR31845">
    <property type="entry name" value="FINGER DOMAIN PROTEIN, PUTATIVE-RELATED"/>
    <property type="match status" value="1"/>
</dbReference>
<dbReference type="InterPro" id="IPR007219">
    <property type="entry name" value="XnlR_reg_dom"/>
</dbReference>
<sequence>MVSSSVQAILKTLNLPEMGPLQSVKCAANTPISAGPSDPTFLDEAGPSRDNSPKMSPEDERDLPRVPIQSVYHLTKLSSLRSLETGEEPSNQPTLDGAPSDLISQGLVSLDDAERLFHSYTTRLDHYMYGVGAKYSTLAALRRKSSILTAAILTVSAMHEFRSNNIYLICNREFRRLMTQSLFDRHIDRDHLRALCIASYWLNDSSWMLVGVASRRAATLDITAQFRRLQTENSEDAADYLRIWYLIYICDQHLSTLYGRLSETREDAAIQQYNVLLEARTGTVGDQRLCSQVALLTIHHNIRDLFGPDSDKPIPVVFLPQIKSFSRQIDQWLGHWSTLFPGQNLSLLRIGSRRKANTISITEVQEHFGHFPRKGALFHCHFAKLFLYSHVFRGLRDSAVPPPFLEAAHGAATAALSIINMILSDSDVRAALVGLPCYALSMVGFACMFLARLTSIHGNDLVDRSVVIDVLSQLTLVYRAAQVGKWHLVHHMANGLDRILGVLRQPPRHSNSNYSQMPRPGMTAAPDQTGMSFGFDDMSGHLDMSMLNPDVNLLMDHGMGLGVPQHIYFGGDGLGFDESPTGIL</sequence>
<feature type="region of interest" description="Disordered" evidence="6">
    <location>
        <begin position="29"/>
        <end position="67"/>
    </location>
</feature>
<dbReference type="OrthoDB" id="1925334at2759"/>
<keyword evidence="9" id="KW-1185">Reference proteome</keyword>